<dbReference type="InterPro" id="IPR053163">
    <property type="entry name" value="HTH-type_regulator_Rgg"/>
</dbReference>
<dbReference type="AlphaFoldDB" id="A0AAW9JKP4"/>
<dbReference type="PANTHER" id="PTHR37038:SF14">
    <property type="entry name" value="TRANSCRIPTIONAL ACTIVATOR"/>
    <property type="match status" value="1"/>
</dbReference>
<name>A0AAW9JKP4_CARML</name>
<dbReference type="SMART" id="SM00028">
    <property type="entry name" value="TPR"/>
    <property type="match status" value="2"/>
</dbReference>
<dbReference type="GO" id="GO:0003677">
    <property type="term" value="F:DNA binding"/>
    <property type="evidence" value="ECO:0007669"/>
    <property type="project" value="InterPro"/>
</dbReference>
<dbReference type="PANTHER" id="PTHR37038">
    <property type="entry name" value="TRANSCRIPTIONAL REGULATOR-RELATED"/>
    <property type="match status" value="1"/>
</dbReference>
<dbReference type="EMBL" id="JAVBVO010000001">
    <property type="protein sequence ID" value="MDZ5757115.1"/>
    <property type="molecule type" value="Genomic_DNA"/>
</dbReference>
<dbReference type="InterPro" id="IPR001387">
    <property type="entry name" value="Cro/C1-type_HTH"/>
</dbReference>
<organism evidence="2 3">
    <name type="scientific">Carnobacterium maltaromaticum</name>
    <name type="common">Carnobacterium piscicola</name>
    <dbReference type="NCBI Taxonomy" id="2751"/>
    <lineage>
        <taxon>Bacteria</taxon>
        <taxon>Bacillati</taxon>
        <taxon>Bacillota</taxon>
        <taxon>Bacilli</taxon>
        <taxon>Lactobacillales</taxon>
        <taxon>Carnobacteriaceae</taxon>
        <taxon>Carnobacterium</taxon>
    </lineage>
</organism>
<feature type="domain" description="HTH cro/C1-type" evidence="1">
    <location>
        <begin position="9"/>
        <end position="62"/>
    </location>
</feature>
<dbReference type="CDD" id="cd00093">
    <property type="entry name" value="HTH_XRE"/>
    <property type="match status" value="1"/>
</dbReference>
<dbReference type="InterPro" id="IPR019734">
    <property type="entry name" value="TPR_rpt"/>
</dbReference>
<protein>
    <submittedName>
        <fullName evidence="2">Helix-turn-helix transcriptional regulator</fullName>
    </submittedName>
</protein>
<dbReference type="PROSITE" id="PS50943">
    <property type="entry name" value="HTH_CROC1"/>
    <property type="match status" value="1"/>
</dbReference>
<sequence length="297" mass="34204">MATKFGEEIKKKRLEKGLTQKELSENICTQATVSNLENGASVPTISILLKLADRLNIEFSDISDYTLDNDSGNNRIFKEVRDLCSKALHNKAYELLKSSIELDKLETIYEKKLYYYFMGITSLMGEKSQTDVIYYFNQVLTGESDNSIDFIDVSAMNGIGIAYSLQDEDEKALTYFEKSLDQLDELFSLIDTINDSPEIAKTYYNSAKFYSKIGEYSKAVNLCSLGIELLNKEGLAYHLDFLFYEKAFNLMKLDEKNDSAKFYLRAMVMADINDNEILMEIIKNNVLEYDIEEYKYY</sequence>
<dbReference type="InterPro" id="IPR010982">
    <property type="entry name" value="Lambda_DNA-bd_dom_sf"/>
</dbReference>
<comment type="caution">
    <text evidence="2">The sequence shown here is derived from an EMBL/GenBank/DDBJ whole genome shotgun (WGS) entry which is preliminary data.</text>
</comment>
<dbReference type="Gene3D" id="1.25.40.10">
    <property type="entry name" value="Tetratricopeptide repeat domain"/>
    <property type="match status" value="1"/>
</dbReference>
<evidence type="ECO:0000313" key="3">
    <source>
        <dbReference type="Proteomes" id="UP001290462"/>
    </source>
</evidence>
<evidence type="ECO:0000259" key="1">
    <source>
        <dbReference type="PROSITE" id="PS50943"/>
    </source>
</evidence>
<accession>A0AAW9JKP4</accession>
<dbReference type="RefSeq" id="WP_317912432.1">
    <property type="nucleotide sequence ID" value="NZ_JAWLUX010000004.1"/>
</dbReference>
<dbReference type="Proteomes" id="UP001290462">
    <property type="component" value="Unassembled WGS sequence"/>
</dbReference>
<reference evidence="2" key="1">
    <citation type="submission" date="2023-08" db="EMBL/GenBank/DDBJ databases">
        <title>Genomic characterization of piscicolin 126 produced by Carnobacterium maltaromaticum CM22 strain isolated from salmon (Salmo salar).</title>
        <authorList>
            <person name="Gonzalez-Gragera E."/>
            <person name="Garcia-Lopez J.D."/>
            <person name="Teso-Perez C."/>
            <person name="Gimenez-Hernandez I."/>
            <person name="Peralta-Sanchez J.M."/>
            <person name="Valdivia E."/>
            <person name="Montalban-Lopez M."/>
            <person name="Martin-Platero A.M."/>
            <person name="Banos A."/>
            <person name="Martinez-Bueno M."/>
        </authorList>
    </citation>
    <scope>NUCLEOTIDE SEQUENCE</scope>
    <source>
        <strain evidence="2">CM22</strain>
    </source>
</reference>
<dbReference type="SUPFAM" id="SSF47413">
    <property type="entry name" value="lambda repressor-like DNA-binding domains"/>
    <property type="match status" value="1"/>
</dbReference>
<dbReference type="SMART" id="SM00530">
    <property type="entry name" value="HTH_XRE"/>
    <property type="match status" value="1"/>
</dbReference>
<gene>
    <name evidence="2" type="ORF">RAK27_00420</name>
</gene>
<proteinExistence type="predicted"/>
<dbReference type="Pfam" id="PF01381">
    <property type="entry name" value="HTH_3"/>
    <property type="match status" value="1"/>
</dbReference>
<evidence type="ECO:0000313" key="2">
    <source>
        <dbReference type="EMBL" id="MDZ5757115.1"/>
    </source>
</evidence>
<dbReference type="SUPFAM" id="SSF48452">
    <property type="entry name" value="TPR-like"/>
    <property type="match status" value="1"/>
</dbReference>
<dbReference type="InterPro" id="IPR011990">
    <property type="entry name" value="TPR-like_helical_dom_sf"/>
</dbReference>